<evidence type="ECO:0000256" key="2">
    <source>
        <dbReference type="ARBA" id="ARBA00022448"/>
    </source>
</evidence>
<keyword evidence="3" id="KW-1003">Cell membrane</keyword>
<organism evidence="10 11">
    <name type="scientific">Noviherbaspirillum cavernae</name>
    <dbReference type="NCBI Taxonomy" id="2320862"/>
    <lineage>
        <taxon>Bacteria</taxon>
        <taxon>Pseudomonadati</taxon>
        <taxon>Pseudomonadota</taxon>
        <taxon>Betaproteobacteria</taxon>
        <taxon>Burkholderiales</taxon>
        <taxon>Oxalobacteraceae</taxon>
        <taxon>Noviherbaspirillum</taxon>
    </lineage>
</organism>
<dbReference type="OrthoDB" id="445589at2"/>
<gene>
    <name evidence="10" type="ORF">D3870_20465</name>
</gene>
<comment type="similarity">
    <text evidence="8">Belongs to the anion channel-forming bestrophin (TC 1.A.46) family.</text>
</comment>
<reference evidence="10 11" key="1">
    <citation type="submission" date="2018-09" db="EMBL/GenBank/DDBJ databases">
        <authorList>
            <person name="Zhu H."/>
        </authorList>
    </citation>
    <scope>NUCLEOTIDE SEQUENCE [LARGE SCALE GENOMIC DNA]</scope>
    <source>
        <strain evidence="10 11">K2R10-39</strain>
    </source>
</reference>
<evidence type="ECO:0000256" key="9">
    <source>
        <dbReference type="SAM" id="Phobius"/>
    </source>
</evidence>
<sequence length="315" mass="35151">MIVRDRPSGLRLFLTMRGSILSRIWKSLLVTTVLAIVVTLTGGVLMHHKITLTTIPFTLMGLPLAIFLGFRNNSAYDRYWEGRKLWGELVLRSRNFSRQCLSLVGPVPPGKVDGVGVDIDVRARMIHRAIAFAHALRHQLRDSDSTAELKSLLTADEWQRLAKASHKPHFLMERMGEDLRHCLNDGRIDTVLTASIDATLSAMVAAGAACERIKNTPIPFSYTLLLHRTAYLYCFLLPFGLVDSLGFMTPFVVGIVAYTFFGLDALGDEIEEPFGVSANDLPLEAICRVIEINLRESLAEENVPRPFAPVDYQLT</sequence>
<accession>A0A418WW01</accession>
<comment type="subcellular location">
    <subcellularLocation>
        <location evidence="1">Cell membrane</location>
        <topology evidence="1">Multi-pass membrane protein</topology>
    </subcellularLocation>
</comment>
<feature type="transmembrane region" description="Helical" evidence="9">
    <location>
        <begin position="50"/>
        <end position="70"/>
    </location>
</feature>
<evidence type="ECO:0000313" key="11">
    <source>
        <dbReference type="Proteomes" id="UP000285190"/>
    </source>
</evidence>
<protein>
    <submittedName>
        <fullName evidence="10">Bestrophin</fullName>
    </submittedName>
</protein>
<evidence type="ECO:0000256" key="8">
    <source>
        <dbReference type="ARBA" id="ARBA00034708"/>
    </source>
</evidence>
<feature type="transmembrane region" description="Helical" evidence="9">
    <location>
        <begin position="20"/>
        <end position="44"/>
    </location>
</feature>
<keyword evidence="5 9" id="KW-1133">Transmembrane helix</keyword>
<dbReference type="Proteomes" id="UP000285190">
    <property type="component" value="Unassembled WGS sequence"/>
</dbReference>
<dbReference type="PANTHER" id="PTHR33281">
    <property type="entry name" value="UPF0187 PROTEIN YNEE"/>
    <property type="match status" value="1"/>
</dbReference>
<evidence type="ECO:0000256" key="7">
    <source>
        <dbReference type="ARBA" id="ARBA00023136"/>
    </source>
</evidence>
<evidence type="ECO:0000313" key="10">
    <source>
        <dbReference type="EMBL" id="RJF96769.1"/>
    </source>
</evidence>
<dbReference type="Pfam" id="PF25539">
    <property type="entry name" value="Bestrophin_2"/>
    <property type="match status" value="1"/>
</dbReference>
<evidence type="ECO:0000256" key="3">
    <source>
        <dbReference type="ARBA" id="ARBA00022475"/>
    </source>
</evidence>
<keyword evidence="11" id="KW-1185">Reference proteome</keyword>
<keyword evidence="7 9" id="KW-0472">Membrane</keyword>
<feature type="transmembrane region" description="Helical" evidence="9">
    <location>
        <begin position="230"/>
        <end position="261"/>
    </location>
</feature>
<dbReference type="GO" id="GO:0005254">
    <property type="term" value="F:chloride channel activity"/>
    <property type="evidence" value="ECO:0007669"/>
    <property type="project" value="InterPro"/>
</dbReference>
<keyword evidence="6" id="KW-0406">Ion transport</keyword>
<name>A0A418WW01_9BURK</name>
<dbReference type="AlphaFoldDB" id="A0A418WW01"/>
<dbReference type="InterPro" id="IPR044669">
    <property type="entry name" value="YneE/VCCN1/2-like"/>
</dbReference>
<evidence type="ECO:0000256" key="6">
    <source>
        <dbReference type="ARBA" id="ARBA00023065"/>
    </source>
</evidence>
<evidence type="ECO:0000256" key="1">
    <source>
        <dbReference type="ARBA" id="ARBA00004651"/>
    </source>
</evidence>
<dbReference type="PANTHER" id="PTHR33281:SF19">
    <property type="entry name" value="VOLTAGE-DEPENDENT ANION CHANNEL-FORMING PROTEIN YNEE"/>
    <property type="match status" value="1"/>
</dbReference>
<dbReference type="RefSeq" id="WP_119742907.1">
    <property type="nucleotide sequence ID" value="NZ_QYUN01000003.1"/>
</dbReference>
<keyword evidence="2" id="KW-0813">Transport</keyword>
<comment type="caution">
    <text evidence="10">The sequence shown here is derived from an EMBL/GenBank/DDBJ whole genome shotgun (WGS) entry which is preliminary data.</text>
</comment>
<evidence type="ECO:0000256" key="5">
    <source>
        <dbReference type="ARBA" id="ARBA00022989"/>
    </source>
</evidence>
<dbReference type="EMBL" id="QYUN01000003">
    <property type="protein sequence ID" value="RJF96769.1"/>
    <property type="molecule type" value="Genomic_DNA"/>
</dbReference>
<keyword evidence="4 9" id="KW-0812">Transmembrane</keyword>
<proteinExistence type="inferred from homology"/>
<dbReference type="GO" id="GO:0005886">
    <property type="term" value="C:plasma membrane"/>
    <property type="evidence" value="ECO:0007669"/>
    <property type="project" value="UniProtKB-SubCell"/>
</dbReference>
<evidence type="ECO:0000256" key="4">
    <source>
        <dbReference type="ARBA" id="ARBA00022692"/>
    </source>
</evidence>